<dbReference type="STRING" id="452652.KSE_27860"/>
<evidence type="ECO:0000313" key="3">
    <source>
        <dbReference type="Proteomes" id="UP000007076"/>
    </source>
</evidence>
<dbReference type="InterPro" id="IPR051678">
    <property type="entry name" value="AGP_Transferase"/>
</dbReference>
<evidence type="ECO:0000259" key="1">
    <source>
        <dbReference type="Pfam" id="PF01636"/>
    </source>
</evidence>
<keyword evidence="3" id="KW-1185">Reference proteome</keyword>
<dbReference type="InterPro" id="IPR011009">
    <property type="entry name" value="Kinase-like_dom_sf"/>
</dbReference>
<dbReference type="Pfam" id="PF01636">
    <property type="entry name" value="APH"/>
    <property type="match status" value="1"/>
</dbReference>
<dbReference type="Gene3D" id="3.30.200.20">
    <property type="entry name" value="Phosphorylase Kinase, domain 1"/>
    <property type="match status" value="1"/>
</dbReference>
<organism evidence="2 3">
    <name type="scientific">Kitasatospora setae (strain ATCC 33774 / DSM 43861 / JCM 3304 / KCC A-0304 / NBRC 14216 / KM-6054)</name>
    <name type="common">Streptomyces setae</name>
    <dbReference type="NCBI Taxonomy" id="452652"/>
    <lineage>
        <taxon>Bacteria</taxon>
        <taxon>Bacillati</taxon>
        <taxon>Actinomycetota</taxon>
        <taxon>Actinomycetes</taxon>
        <taxon>Kitasatosporales</taxon>
        <taxon>Streptomycetaceae</taxon>
        <taxon>Kitasatospora</taxon>
    </lineage>
</organism>
<accession>E4NBL6</accession>
<sequence length="326" mass="34796">MERVRAVLDGVEVVSATPLTGGLYNAARLLELADGRRLVLKCAPPPGTPGLAHERGLLGTERLFHALAADAGLAVPEVLHHDPDGDAGTREWLLLSYVEGATWDSLRERIPAAGRARLRRSLGAWAAGVARATGERYGYPQPAAGLAADSWPAAFTAMLDALLADAERYGVAPPVPAERLRTLPRRFAAALAAVDRPALVHFDAWEGNLLLTPDPDGGWELTGVIDGERAFFGDPLAELVGLDPLGAAELDDDFPAGYRSVDPAFALDDAGRARLALYRIYLALIMRTEAAPRAYTGDFAAWVDSWSAKRVAEQLAVLDGLDPPGR</sequence>
<proteinExistence type="predicted"/>
<name>E4NBL6_KITSK</name>
<feature type="domain" description="Aminoglycoside phosphotransferase" evidence="1">
    <location>
        <begin position="16"/>
        <end position="243"/>
    </location>
</feature>
<dbReference type="PANTHER" id="PTHR21310">
    <property type="entry name" value="AMINOGLYCOSIDE PHOSPHOTRANSFERASE-RELATED-RELATED"/>
    <property type="match status" value="1"/>
</dbReference>
<dbReference type="Gene3D" id="3.90.1200.10">
    <property type="match status" value="1"/>
</dbReference>
<dbReference type="InterPro" id="IPR002575">
    <property type="entry name" value="Aminoglycoside_PTrfase"/>
</dbReference>
<dbReference type="EMBL" id="AP010968">
    <property type="protein sequence ID" value="BAJ28597.1"/>
    <property type="molecule type" value="Genomic_DNA"/>
</dbReference>
<reference evidence="2 3" key="1">
    <citation type="journal article" date="2010" name="DNA Res.">
        <title>Genome sequence of Kitasatospora setae NBRC 14216T: an evolutionary snapshot of the family Streptomycetaceae.</title>
        <authorList>
            <person name="Ichikawa N."/>
            <person name="Oguchi A."/>
            <person name="Ikeda H."/>
            <person name="Ishikawa J."/>
            <person name="Kitani S."/>
            <person name="Watanabe Y."/>
            <person name="Nakamura S."/>
            <person name="Katano Y."/>
            <person name="Kishi E."/>
            <person name="Sasagawa M."/>
            <person name="Ankai A."/>
            <person name="Fukui S."/>
            <person name="Hashimoto Y."/>
            <person name="Kamata S."/>
            <person name="Otoguro M."/>
            <person name="Tanikawa S."/>
            <person name="Nihira T."/>
            <person name="Horinouchi S."/>
            <person name="Ohnishi Y."/>
            <person name="Hayakawa M."/>
            <person name="Kuzuyama T."/>
            <person name="Arisawa A."/>
            <person name="Nomoto F."/>
            <person name="Miura H."/>
            <person name="Takahashi Y."/>
            <person name="Fujita N."/>
        </authorList>
    </citation>
    <scope>NUCLEOTIDE SEQUENCE [LARGE SCALE GENOMIC DNA]</scope>
    <source>
        <strain evidence="3">ATCC 33774 / DSM 43861 / JCM 3304 / KCC A-0304 / NBRC 14216 / KM-6054</strain>
    </source>
</reference>
<dbReference type="eggNOG" id="COG3173">
    <property type="taxonomic scope" value="Bacteria"/>
</dbReference>
<gene>
    <name evidence="2" type="ordered locus">KSE_27860</name>
</gene>
<dbReference type="PATRIC" id="fig|452652.3.peg.2791"/>
<protein>
    <recommendedName>
        <fullName evidence="1">Aminoglycoside phosphotransferase domain-containing protein</fullName>
    </recommendedName>
</protein>
<dbReference type="PANTHER" id="PTHR21310:SF59">
    <property type="entry name" value="AMINOGLYCOSIDE PHOSPHOTRANSFERASE DOMAIN-CONTAINING PROTEIN"/>
    <property type="match status" value="1"/>
</dbReference>
<dbReference type="KEGG" id="ksk:KSE_27860"/>
<dbReference type="SUPFAM" id="SSF56112">
    <property type="entry name" value="Protein kinase-like (PK-like)"/>
    <property type="match status" value="1"/>
</dbReference>
<dbReference type="Proteomes" id="UP000007076">
    <property type="component" value="Chromosome"/>
</dbReference>
<dbReference type="RefSeq" id="WP_014135910.1">
    <property type="nucleotide sequence ID" value="NC_016109.1"/>
</dbReference>
<evidence type="ECO:0000313" key="2">
    <source>
        <dbReference type="EMBL" id="BAJ28597.1"/>
    </source>
</evidence>
<dbReference type="AlphaFoldDB" id="E4NBL6"/>
<dbReference type="HOGENOM" id="CLU_019843_1_1_11"/>